<evidence type="ECO:0000313" key="2">
    <source>
        <dbReference type="Proteomes" id="UP000281594"/>
    </source>
</evidence>
<dbReference type="KEGG" id="src:M271_23255"/>
<dbReference type="STRING" id="1343740.M271_23255"/>
<dbReference type="eggNOG" id="ENOG50312GG">
    <property type="taxonomic scope" value="Bacteria"/>
</dbReference>
<dbReference type="AlphaFoldDB" id="A0A0A0NP58"/>
<accession>A0A0A0NP58</accession>
<dbReference type="EMBL" id="QYCY01000001">
    <property type="protein sequence ID" value="RLV80758.1"/>
    <property type="molecule type" value="Genomic_DNA"/>
</dbReference>
<organism evidence="1 2">
    <name type="scientific">Streptomyces rapamycinicus (strain ATCC 29253 / DSM 41530 / NRRL 5491 / AYB-994)</name>
    <name type="common">Streptomyces hygroscopicus (strain ATCC 29253)</name>
    <dbReference type="NCBI Taxonomy" id="1343740"/>
    <lineage>
        <taxon>Bacteria</taxon>
        <taxon>Bacillati</taxon>
        <taxon>Actinomycetota</taxon>
        <taxon>Actinomycetes</taxon>
        <taxon>Kitasatosporales</taxon>
        <taxon>Streptomycetaceae</taxon>
        <taxon>Streptomyces</taxon>
        <taxon>Streptomyces violaceusniger group</taxon>
    </lineage>
</organism>
<dbReference type="Gene3D" id="3.40.91.30">
    <property type="match status" value="1"/>
</dbReference>
<gene>
    <name evidence="1" type="ORF">D3C57_120275</name>
</gene>
<protein>
    <submittedName>
        <fullName evidence="1">Uncharacterized protein</fullName>
    </submittedName>
</protein>
<reference evidence="1 2" key="1">
    <citation type="journal article" date="2018" name="J. Biol. Chem.">
        <title>Discovery of the actinoplanic acid pathway in Streptomyces rapamycinicus reveals a genetically conserved synergism with rapamycin.</title>
        <authorList>
            <person name="Mrak P."/>
            <person name="Krastel P."/>
            <person name="Pivk Lukancic P."/>
            <person name="Tao J."/>
            <person name="Pistorius D."/>
            <person name="Moore C.M."/>
        </authorList>
    </citation>
    <scope>NUCLEOTIDE SEQUENCE [LARGE SCALE GENOMIC DNA]</scope>
    <source>
        <strain evidence="1 2">NRRL 5491</strain>
    </source>
</reference>
<comment type="caution">
    <text evidence="1">The sequence shown here is derived from an EMBL/GenBank/DDBJ whole genome shotgun (WGS) entry which is preliminary data.</text>
</comment>
<dbReference type="RefSeq" id="WP_020869602.1">
    <property type="nucleotide sequence ID" value="NC_022785.1"/>
</dbReference>
<dbReference type="HOGENOM" id="CLU_1371540_0_0_11"/>
<proteinExistence type="predicted"/>
<dbReference type="Proteomes" id="UP000281594">
    <property type="component" value="Unassembled WGS sequence"/>
</dbReference>
<evidence type="ECO:0000313" key="1">
    <source>
        <dbReference type="EMBL" id="RLV80758.1"/>
    </source>
</evidence>
<sequence>MTLQPADTRYASYRFRSRLEARWAVFFDALGIRWEYEPQRFELLPLTEAVQQRLREEQFRDPQPEDAIPLGDFLPSFWLPAQTAWFQVAATEPTEAGWARFFRFCDLSDQRAFVAVGPLPDPRTVEEHGHPQEDGFEIHTYGDQHYAWTRCRWCGFYDLTFDARSARTLCGCHKSRYPDLDAPCCNGDKCYRGDAPEILAAYGAARAARFENDPSGC</sequence>
<name>A0A0A0NP58_STRRN</name>